<dbReference type="PIRSF" id="PIRSF006157">
    <property type="entry name" value="Doxgns_DODA"/>
    <property type="match status" value="1"/>
</dbReference>
<dbReference type="InterPro" id="IPR014436">
    <property type="entry name" value="Extradiol_dOase_DODA"/>
</dbReference>
<gene>
    <name evidence="7" type="ORF">K432DRAFT_397129</name>
</gene>
<evidence type="ECO:0000256" key="1">
    <source>
        <dbReference type="ARBA" id="ARBA00001947"/>
    </source>
</evidence>
<dbReference type="OrthoDB" id="7396853at2759"/>
<dbReference type="GO" id="GO:0008270">
    <property type="term" value="F:zinc ion binding"/>
    <property type="evidence" value="ECO:0007669"/>
    <property type="project" value="InterPro"/>
</dbReference>
<dbReference type="GO" id="GO:0016702">
    <property type="term" value="F:oxidoreductase activity, acting on single donors with incorporation of molecular oxygen, incorporation of two atoms of oxygen"/>
    <property type="evidence" value="ECO:0007669"/>
    <property type="project" value="UniProtKB-ARBA"/>
</dbReference>
<protein>
    <submittedName>
        <fullName evidence="7">Extradiol aromatic ring-opening dioxygenase</fullName>
    </submittedName>
</protein>
<dbReference type="Proteomes" id="UP000250266">
    <property type="component" value="Unassembled WGS sequence"/>
</dbReference>
<evidence type="ECO:0000256" key="3">
    <source>
        <dbReference type="ARBA" id="ARBA00022723"/>
    </source>
</evidence>
<dbReference type="SUPFAM" id="SSF53213">
    <property type="entry name" value="LigB-like"/>
    <property type="match status" value="1"/>
</dbReference>
<dbReference type="EMBL" id="KV745297">
    <property type="protein sequence ID" value="OCK75592.1"/>
    <property type="molecule type" value="Genomic_DNA"/>
</dbReference>
<dbReference type="GO" id="GO:0008198">
    <property type="term" value="F:ferrous iron binding"/>
    <property type="evidence" value="ECO:0007669"/>
    <property type="project" value="InterPro"/>
</dbReference>
<feature type="domain" description="Extradiol ring-cleavage dioxygenase class III enzyme subunit B" evidence="6">
    <location>
        <begin position="37"/>
        <end position="260"/>
    </location>
</feature>
<dbReference type="InterPro" id="IPR004183">
    <property type="entry name" value="Xdiol_dOase_suB"/>
</dbReference>
<accession>A0A8E2E1D3</accession>
<proteinExistence type="inferred from homology"/>
<evidence type="ECO:0000256" key="2">
    <source>
        <dbReference type="ARBA" id="ARBA00007581"/>
    </source>
</evidence>
<keyword evidence="8" id="KW-1185">Reference proteome</keyword>
<evidence type="ECO:0000313" key="8">
    <source>
        <dbReference type="Proteomes" id="UP000250266"/>
    </source>
</evidence>
<dbReference type="AlphaFoldDB" id="A0A8E2E1D3"/>
<evidence type="ECO:0000313" key="7">
    <source>
        <dbReference type="EMBL" id="OCK75592.1"/>
    </source>
</evidence>
<dbReference type="Gene3D" id="3.40.830.10">
    <property type="entry name" value="LigB-like"/>
    <property type="match status" value="1"/>
</dbReference>
<evidence type="ECO:0000256" key="5">
    <source>
        <dbReference type="ARBA" id="ARBA00023002"/>
    </source>
</evidence>
<evidence type="ECO:0000256" key="4">
    <source>
        <dbReference type="ARBA" id="ARBA00022833"/>
    </source>
</evidence>
<comment type="cofactor">
    <cofactor evidence="1">
        <name>Zn(2+)</name>
        <dbReference type="ChEBI" id="CHEBI:29105"/>
    </cofactor>
</comment>
<keyword evidence="3" id="KW-0479">Metal-binding</keyword>
<dbReference type="Pfam" id="PF02900">
    <property type="entry name" value="LigB"/>
    <property type="match status" value="1"/>
</dbReference>
<keyword evidence="5" id="KW-0560">Oxidoreductase</keyword>
<keyword evidence="4" id="KW-0862">Zinc</keyword>
<sequence>MTRAAVIALSHGGGPLPVLGDPMHASIVSSLQTRVPEILKLGTPEQPRAIVLVTAHWLTQKPTISSAERHELLYDYYGFPPESYKLKYDAAGSPEVAGEVEKLLKEAGLKPECDKERGWDHGVFIPMLLINPSANIPIVQLSVLTSESPTAHFAIGRALSALRESNVAIIGSGFASFHNLRLMFSGAMNDPAFKTRNDAWSKAVGDAVLSEKIEEREEKVARWREWPGAYEMHPKGGAEHFLPLVVCAGAGGEGKGKAYKDRFGGLDMWSYYWE</sequence>
<dbReference type="PANTHER" id="PTHR30096:SF0">
    <property type="entry name" value="4,5-DOPA DIOXYGENASE EXTRADIOL-LIKE PROTEIN"/>
    <property type="match status" value="1"/>
</dbReference>
<dbReference type="PANTHER" id="PTHR30096">
    <property type="entry name" value="4,5-DOPA DIOXYGENASE EXTRADIOL-LIKE PROTEIN"/>
    <property type="match status" value="1"/>
</dbReference>
<name>A0A8E2E1D3_9PEZI</name>
<reference evidence="7 8" key="1">
    <citation type="journal article" date="2016" name="Nat. Commun.">
        <title>Ectomycorrhizal ecology is imprinted in the genome of the dominant symbiotic fungus Cenococcum geophilum.</title>
        <authorList>
            <consortium name="DOE Joint Genome Institute"/>
            <person name="Peter M."/>
            <person name="Kohler A."/>
            <person name="Ohm R.A."/>
            <person name="Kuo A."/>
            <person name="Krutzmann J."/>
            <person name="Morin E."/>
            <person name="Arend M."/>
            <person name="Barry K.W."/>
            <person name="Binder M."/>
            <person name="Choi C."/>
            <person name="Clum A."/>
            <person name="Copeland A."/>
            <person name="Grisel N."/>
            <person name="Haridas S."/>
            <person name="Kipfer T."/>
            <person name="LaButti K."/>
            <person name="Lindquist E."/>
            <person name="Lipzen A."/>
            <person name="Maire R."/>
            <person name="Meier B."/>
            <person name="Mihaltcheva S."/>
            <person name="Molinier V."/>
            <person name="Murat C."/>
            <person name="Poggeler S."/>
            <person name="Quandt C.A."/>
            <person name="Sperisen C."/>
            <person name="Tritt A."/>
            <person name="Tisserant E."/>
            <person name="Crous P.W."/>
            <person name="Henrissat B."/>
            <person name="Nehls U."/>
            <person name="Egli S."/>
            <person name="Spatafora J.W."/>
            <person name="Grigoriev I.V."/>
            <person name="Martin F.M."/>
        </authorList>
    </citation>
    <scope>NUCLEOTIDE SEQUENCE [LARGE SCALE GENOMIC DNA]</scope>
    <source>
        <strain evidence="7 8">CBS 459.81</strain>
    </source>
</reference>
<comment type="similarity">
    <text evidence="2">Belongs to the DODA-type extradiol aromatic ring-opening dioxygenase family.</text>
</comment>
<organism evidence="7 8">
    <name type="scientific">Lepidopterella palustris CBS 459.81</name>
    <dbReference type="NCBI Taxonomy" id="1314670"/>
    <lineage>
        <taxon>Eukaryota</taxon>
        <taxon>Fungi</taxon>
        <taxon>Dikarya</taxon>
        <taxon>Ascomycota</taxon>
        <taxon>Pezizomycotina</taxon>
        <taxon>Dothideomycetes</taxon>
        <taxon>Pleosporomycetidae</taxon>
        <taxon>Mytilinidiales</taxon>
        <taxon>Argynnaceae</taxon>
        <taxon>Lepidopterella</taxon>
    </lineage>
</organism>
<keyword evidence="7" id="KW-0223">Dioxygenase</keyword>
<evidence type="ECO:0000259" key="6">
    <source>
        <dbReference type="Pfam" id="PF02900"/>
    </source>
</evidence>
<dbReference type="CDD" id="cd07363">
    <property type="entry name" value="45_DOPA_Dioxygenase"/>
    <property type="match status" value="1"/>
</dbReference>